<comment type="caution">
    <text evidence="4">The sequence shown here is derived from an EMBL/GenBank/DDBJ whole genome shotgun (WGS) entry which is preliminary data.</text>
</comment>
<protein>
    <submittedName>
        <fullName evidence="4">Legume lectin domain containing protein</fullName>
    </submittedName>
</protein>
<dbReference type="STRING" id="63057.A0A2P5E935"/>
<comment type="similarity">
    <text evidence="1">Belongs to the leguminous lectin family.</text>
</comment>
<keyword evidence="5" id="KW-1185">Reference proteome</keyword>
<dbReference type="Gene3D" id="2.60.120.200">
    <property type="match status" value="1"/>
</dbReference>
<evidence type="ECO:0000313" key="5">
    <source>
        <dbReference type="Proteomes" id="UP000237000"/>
    </source>
</evidence>
<dbReference type="Proteomes" id="UP000237000">
    <property type="component" value="Unassembled WGS sequence"/>
</dbReference>
<evidence type="ECO:0000256" key="1">
    <source>
        <dbReference type="ARBA" id="ARBA00007606"/>
    </source>
</evidence>
<dbReference type="OrthoDB" id="2019747at2759"/>
<keyword evidence="2 4" id="KW-0430">Lectin</keyword>
<proteinExistence type="inferred from homology"/>
<dbReference type="AlphaFoldDB" id="A0A2P5E935"/>
<dbReference type="InterPro" id="IPR001220">
    <property type="entry name" value="Legume_lectin_dom"/>
</dbReference>
<dbReference type="EMBL" id="JXTC01000203">
    <property type="protein sequence ID" value="PON82067.1"/>
    <property type="molecule type" value="Genomic_DNA"/>
</dbReference>
<sequence length="136" mass="15175">MAAPTKPVLFSTEFMFSISLRNGEGLVLVLVPGYFRFRFSGGGSFGLSGEKRFLGIEFDTAVNDNVGDLNMNHVDVGSFVSVAIVNVSSMDLVLNSGEKLKSWIDYDSSSKRLEVLDVQGFKLLLFYFGYERYFIQ</sequence>
<dbReference type="PANTHER" id="PTHR32401">
    <property type="entry name" value="CONCANAVALIN A-LIKE LECTIN FAMILY PROTEIN"/>
    <property type="match status" value="1"/>
</dbReference>
<dbReference type="Pfam" id="PF00139">
    <property type="entry name" value="Lectin_legB"/>
    <property type="match status" value="1"/>
</dbReference>
<dbReference type="SUPFAM" id="SSF49899">
    <property type="entry name" value="Concanavalin A-like lectins/glucanases"/>
    <property type="match status" value="1"/>
</dbReference>
<feature type="domain" description="Legume lectin" evidence="3">
    <location>
        <begin position="8"/>
        <end position="116"/>
    </location>
</feature>
<organism evidence="4 5">
    <name type="scientific">Trema orientale</name>
    <name type="common">Charcoal tree</name>
    <name type="synonym">Celtis orientalis</name>
    <dbReference type="NCBI Taxonomy" id="63057"/>
    <lineage>
        <taxon>Eukaryota</taxon>
        <taxon>Viridiplantae</taxon>
        <taxon>Streptophyta</taxon>
        <taxon>Embryophyta</taxon>
        <taxon>Tracheophyta</taxon>
        <taxon>Spermatophyta</taxon>
        <taxon>Magnoliopsida</taxon>
        <taxon>eudicotyledons</taxon>
        <taxon>Gunneridae</taxon>
        <taxon>Pentapetalae</taxon>
        <taxon>rosids</taxon>
        <taxon>fabids</taxon>
        <taxon>Rosales</taxon>
        <taxon>Cannabaceae</taxon>
        <taxon>Trema</taxon>
    </lineage>
</organism>
<evidence type="ECO:0000313" key="4">
    <source>
        <dbReference type="EMBL" id="PON82067.1"/>
    </source>
</evidence>
<dbReference type="PANTHER" id="PTHR32401:SF15">
    <property type="entry name" value="L-TYPE LECTIN-DOMAIN CONTAINING RECEPTOR KINASE VIII.2-LIKE"/>
    <property type="match status" value="1"/>
</dbReference>
<gene>
    <name evidence="4" type="ORF">TorRG33x02_221840</name>
</gene>
<reference evidence="5" key="1">
    <citation type="submission" date="2016-06" db="EMBL/GenBank/DDBJ databases">
        <title>Parallel loss of symbiosis genes in relatives of nitrogen-fixing non-legume Parasponia.</title>
        <authorList>
            <person name="Van Velzen R."/>
            <person name="Holmer R."/>
            <person name="Bu F."/>
            <person name="Rutten L."/>
            <person name="Van Zeijl A."/>
            <person name="Liu W."/>
            <person name="Santuari L."/>
            <person name="Cao Q."/>
            <person name="Sharma T."/>
            <person name="Shen D."/>
            <person name="Roswanjaya Y."/>
            <person name="Wardhani T."/>
            <person name="Kalhor M.S."/>
            <person name="Jansen J."/>
            <person name="Van den Hoogen J."/>
            <person name="Gungor B."/>
            <person name="Hartog M."/>
            <person name="Hontelez J."/>
            <person name="Verver J."/>
            <person name="Yang W.-C."/>
            <person name="Schijlen E."/>
            <person name="Repin R."/>
            <person name="Schilthuizen M."/>
            <person name="Schranz E."/>
            <person name="Heidstra R."/>
            <person name="Miyata K."/>
            <person name="Fedorova E."/>
            <person name="Kohlen W."/>
            <person name="Bisseling T."/>
            <person name="Smit S."/>
            <person name="Geurts R."/>
        </authorList>
    </citation>
    <scope>NUCLEOTIDE SEQUENCE [LARGE SCALE GENOMIC DNA]</scope>
    <source>
        <strain evidence="5">cv. RG33-2</strain>
    </source>
</reference>
<dbReference type="InterPro" id="IPR013320">
    <property type="entry name" value="ConA-like_dom_sf"/>
</dbReference>
<name>A0A2P5E935_TREOI</name>
<dbReference type="InterPro" id="IPR050258">
    <property type="entry name" value="Leguminous_Lectin"/>
</dbReference>
<evidence type="ECO:0000259" key="3">
    <source>
        <dbReference type="Pfam" id="PF00139"/>
    </source>
</evidence>
<dbReference type="InParanoid" id="A0A2P5E935"/>
<evidence type="ECO:0000256" key="2">
    <source>
        <dbReference type="ARBA" id="ARBA00022734"/>
    </source>
</evidence>
<accession>A0A2P5E935</accession>
<dbReference type="GO" id="GO:0030246">
    <property type="term" value="F:carbohydrate binding"/>
    <property type="evidence" value="ECO:0007669"/>
    <property type="project" value="UniProtKB-KW"/>
</dbReference>